<evidence type="ECO:0000313" key="4">
    <source>
        <dbReference type="EMBL" id="BDU77473.1"/>
    </source>
</evidence>
<dbReference type="PANTHER" id="PTHR43384:SF4">
    <property type="entry name" value="CELLULOSE BIOSYNTHESIS PROTEIN BCSQ-RELATED"/>
    <property type="match status" value="1"/>
</dbReference>
<keyword evidence="5" id="KW-1185">Reference proteome</keyword>
<reference evidence="4" key="1">
    <citation type="journal article" date="2023" name="Int. J. Syst. Evol. Microbiol.">
        <title>Mesoterricola silvestris gen. nov., sp. nov., Mesoterricola sediminis sp. nov., Geothrix oryzae sp. nov., Geothrix edaphica sp. nov., Geothrix rubra sp. nov., and Geothrix limicola sp. nov., six novel members of Acidobacteriota isolated from soils.</title>
        <authorList>
            <person name="Itoh H."/>
            <person name="Sugisawa Y."/>
            <person name="Mise K."/>
            <person name="Xu Z."/>
            <person name="Kuniyasu M."/>
            <person name="Ushijima N."/>
            <person name="Kawano K."/>
            <person name="Kobayashi E."/>
            <person name="Shiratori Y."/>
            <person name="Masuda Y."/>
            <person name="Senoo K."/>
        </authorList>
    </citation>
    <scope>NUCLEOTIDE SEQUENCE</scope>
    <source>
        <strain evidence="4">W786</strain>
    </source>
</reference>
<dbReference type="GO" id="GO:0005524">
    <property type="term" value="F:ATP binding"/>
    <property type="evidence" value="ECO:0007669"/>
    <property type="project" value="UniProtKB-KW"/>
</dbReference>
<evidence type="ECO:0000259" key="3">
    <source>
        <dbReference type="Pfam" id="PF01656"/>
    </source>
</evidence>
<dbReference type="GO" id="GO:0016887">
    <property type="term" value="F:ATP hydrolysis activity"/>
    <property type="evidence" value="ECO:0007669"/>
    <property type="project" value="TreeGrafter"/>
</dbReference>
<protein>
    <recommendedName>
        <fullName evidence="3">CobQ/CobB/MinD/ParA nucleotide binding domain-containing protein</fullName>
    </recommendedName>
</protein>
<organism evidence="4 5">
    <name type="scientific">Mesoterricola sediminis</name>
    <dbReference type="NCBI Taxonomy" id="2927980"/>
    <lineage>
        <taxon>Bacteria</taxon>
        <taxon>Pseudomonadati</taxon>
        <taxon>Acidobacteriota</taxon>
        <taxon>Holophagae</taxon>
        <taxon>Holophagales</taxon>
        <taxon>Holophagaceae</taxon>
        <taxon>Mesoterricola</taxon>
    </lineage>
</organism>
<dbReference type="EMBL" id="AP027081">
    <property type="protein sequence ID" value="BDU77473.1"/>
    <property type="molecule type" value="Genomic_DNA"/>
</dbReference>
<gene>
    <name evidence="4" type="ORF">METESE_24310</name>
</gene>
<dbReference type="GO" id="GO:0005829">
    <property type="term" value="C:cytosol"/>
    <property type="evidence" value="ECO:0007669"/>
    <property type="project" value="TreeGrafter"/>
</dbReference>
<dbReference type="KEGG" id="msea:METESE_24310"/>
<evidence type="ECO:0000256" key="2">
    <source>
        <dbReference type="ARBA" id="ARBA00022840"/>
    </source>
</evidence>
<sequence length="302" mass="33079">MLIWAVGGGKGGTGKSLVTSGLGLKLAERGQRVILVDADFGGANQHTYCGLRHPAANLGRFFDYKASLDEIIQETRVPGLRLVPGNLNSANTDGLNSAQKQKFFRHLRALDADHVILDLGAGTQYDTLDSYLLAQVKVAVITPEPLALENFYLFVKNLQFRQLSGVLAHLKLRDRAREVWKARAAHGIATVQDLAAFVGAEHPEFADLYAQARGNLRIHLVLNEVREFKQVEMASAARSAVQKFFGIPVDFAGFVHHDKELWHLFGQGASPVLKGASFAMNHDMESVLEGILKARSQRSGEA</sequence>
<dbReference type="InterPro" id="IPR002586">
    <property type="entry name" value="CobQ/CobB/MinD/ParA_Nub-bd_dom"/>
</dbReference>
<dbReference type="RefSeq" id="WP_243331942.1">
    <property type="nucleotide sequence ID" value="NZ_AP027081.1"/>
</dbReference>
<name>A0AA48H7P6_9BACT</name>
<keyword evidence="2" id="KW-0067">ATP-binding</keyword>
<evidence type="ECO:0000313" key="5">
    <source>
        <dbReference type="Proteomes" id="UP001228113"/>
    </source>
</evidence>
<dbReference type="Proteomes" id="UP001228113">
    <property type="component" value="Chromosome"/>
</dbReference>
<dbReference type="GO" id="GO:0051782">
    <property type="term" value="P:negative regulation of cell division"/>
    <property type="evidence" value="ECO:0007669"/>
    <property type="project" value="TreeGrafter"/>
</dbReference>
<accession>A0AA48H7P6</accession>
<dbReference type="InterPro" id="IPR050625">
    <property type="entry name" value="ParA/MinD_ATPase"/>
</dbReference>
<feature type="domain" description="CobQ/CobB/MinD/ParA nucleotide binding" evidence="3">
    <location>
        <begin position="5"/>
        <end position="266"/>
    </location>
</feature>
<keyword evidence="1" id="KW-0547">Nucleotide-binding</keyword>
<dbReference type="AlphaFoldDB" id="A0AA48H7P6"/>
<dbReference type="PANTHER" id="PTHR43384">
    <property type="entry name" value="SEPTUM SITE-DETERMINING PROTEIN MIND HOMOLOG, CHLOROPLASTIC-RELATED"/>
    <property type="match status" value="1"/>
</dbReference>
<dbReference type="Pfam" id="PF01656">
    <property type="entry name" value="CbiA"/>
    <property type="match status" value="1"/>
</dbReference>
<proteinExistence type="predicted"/>
<dbReference type="Gene3D" id="3.40.50.300">
    <property type="entry name" value="P-loop containing nucleotide triphosphate hydrolases"/>
    <property type="match status" value="1"/>
</dbReference>
<dbReference type="InterPro" id="IPR027417">
    <property type="entry name" value="P-loop_NTPase"/>
</dbReference>
<dbReference type="SUPFAM" id="SSF52540">
    <property type="entry name" value="P-loop containing nucleoside triphosphate hydrolases"/>
    <property type="match status" value="1"/>
</dbReference>
<evidence type="ECO:0000256" key="1">
    <source>
        <dbReference type="ARBA" id="ARBA00022741"/>
    </source>
</evidence>
<dbReference type="GO" id="GO:0009898">
    <property type="term" value="C:cytoplasmic side of plasma membrane"/>
    <property type="evidence" value="ECO:0007669"/>
    <property type="project" value="TreeGrafter"/>
</dbReference>